<reference evidence="4 5" key="2">
    <citation type="journal article" date="2015" name="MBio">
        <title>Genome-Resolved Metagenomic Analysis Reveals Roles for Candidate Phyla and Other Microbial Community Members in Biogeochemical Transformations in Oil Reservoirs.</title>
        <authorList>
            <person name="Hu P."/>
            <person name="Tom L."/>
            <person name="Singh A."/>
            <person name="Thomas B.C."/>
            <person name="Baker B.J."/>
            <person name="Piceno Y.M."/>
            <person name="Andersen G.L."/>
            <person name="Banfield J.F."/>
        </authorList>
    </citation>
    <scope>NUCLEOTIDE SEQUENCE [LARGE SCALE GENOMIC DNA]</scope>
    <source>
        <strain evidence="2">57_489</strain>
    </source>
</reference>
<dbReference type="PATRIC" id="fig|301375.6.peg.696"/>
<dbReference type="SUPFAM" id="SSF52317">
    <property type="entry name" value="Class I glutamine amidotransferase-like"/>
    <property type="match status" value="1"/>
</dbReference>
<proteinExistence type="predicted"/>
<gene>
    <name evidence="2" type="ORF">XD72_1564</name>
    <name evidence="3" type="ORF">XE07_1532</name>
</gene>
<organism evidence="3 4">
    <name type="scientific">Methanothrix harundinacea</name>
    <dbReference type="NCBI Taxonomy" id="301375"/>
    <lineage>
        <taxon>Archaea</taxon>
        <taxon>Methanobacteriati</taxon>
        <taxon>Methanobacteriota</taxon>
        <taxon>Stenosarchaea group</taxon>
        <taxon>Methanomicrobia</taxon>
        <taxon>Methanotrichales</taxon>
        <taxon>Methanotrichaceae</taxon>
        <taxon>Methanothrix</taxon>
    </lineage>
</organism>
<dbReference type="GO" id="GO:0016740">
    <property type="term" value="F:transferase activity"/>
    <property type="evidence" value="ECO:0007669"/>
    <property type="project" value="UniProtKB-KW"/>
</dbReference>
<keyword evidence="3" id="KW-0808">Transferase</keyword>
<keyword evidence="3" id="KW-0315">Glutamine amidotransferase</keyword>
<evidence type="ECO:0000313" key="2">
    <source>
        <dbReference type="EMBL" id="KUK44046.1"/>
    </source>
</evidence>
<dbReference type="InterPro" id="IPR029062">
    <property type="entry name" value="Class_I_gatase-like"/>
</dbReference>
<sequence length="184" mass="20690">MILIVDLCHKAESLSKYEFVDPIASIVRRTGSEFKVRHFSELTAKEIERSDGIVLCGTPLKDDLRARRIELFIWIRDFDRPLLAICAGMQVVAAVFGGEIVPQPKIGLERIEILKETDLLGPPGEIEGYHLHNFGVTLPSGFDLVAGRAGQIEAFKHSGRPIYGIIFHPEVRNKWIVERFLDLG</sequence>
<evidence type="ECO:0000313" key="3">
    <source>
        <dbReference type="EMBL" id="KUK95904.1"/>
    </source>
</evidence>
<dbReference type="EMBL" id="LGFT01000036">
    <property type="protein sequence ID" value="KUK44046.1"/>
    <property type="molecule type" value="Genomic_DNA"/>
</dbReference>
<comment type="caution">
    <text evidence="3">The sequence shown here is derived from an EMBL/GenBank/DDBJ whole genome shotgun (WGS) entry which is preliminary data.</text>
</comment>
<evidence type="ECO:0000259" key="1">
    <source>
        <dbReference type="Pfam" id="PF00117"/>
    </source>
</evidence>
<evidence type="ECO:0000313" key="5">
    <source>
        <dbReference type="Proteomes" id="UP000057043"/>
    </source>
</evidence>
<accession>A0A117MC52</accession>
<protein>
    <submittedName>
        <fullName evidence="3">Glutamine amidotransferase class-I</fullName>
    </submittedName>
</protein>
<dbReference type="Pfam" id="PF00117">
    <property type="entry name" value="GATase"/>
    <property type="match status" value="1"/>
</dbReference>
<dbReference type="Proteomes" id="UP000057043">
    <property type="component" value="Unassembled WGS sequence"/>
</dbReference>
<dbReference type="EMBL" id="LGHB01000024">
    <property type="protein sequence ID" value="KUK95904.1"/>
    <property type="molecule type" value="Genomic_DNA"/>
</dbReference>
<feature type="domain" description="Glutamine amidotransferase" evidence="1">
    <location>
        <begin position="21"/>
        <end position="173"/>
    </location>
</feature>
<dbReference type="AlphaFoldDB" id="A0A117MC52"/>
<name>A0A117MC52_9EURY</name>
<evidence type="ECO:0000313" key="4">
    <source>
        <dbReference type="Proteomes" id="UP000053961"/>
    </source>
</evidence>
<dbReference type="Gene3D" id="3.40.50.880">
    <property type="match status" value="1"/>
</dbReference>
<dbReference type="PROSITE" id="PS51273">
    <property type="entry name" value="GATASE_TYPE_1"/>
    <property type="match status" value="1"/>
</dbReference>
<reference evidence="3" key="1">
    <citation type="journal article" date="2015" name="MBio">
        <title>Genome-resolved metagenomic analysis reveals roles for candidate phyla and other microbial community members in biogeochemical transformations in oil reservoirs.</title>
        <authorList>
            <person name="Hu P."/>
            <person name="Tom L."/>
            <person name="Singh A."/>
            <person name="Thomas B.C."/>
            <person name="Baker B.J."/>
            <person name="Piceno Y.M."/>
            <person name="Andersen G.L."/>
            <person name="Banfield J.F."/>
        </authorList>
    </citation>
    <scope>NUCLEOTIDE SEQUENCE [LARGE SCALE GENOMIC DNA]</scope>
    <source>
        <strain evidence="3">56_747</strain>
    </source>
</reference>
<dbReference type="Proteomes" id="UP000053961">
    <property type="component" value="Unassembled WGS sequence"/>
</dbReference>
<dbReference type="InterPro" id="IPR017926">
    <property type="entry name" value="GATASE"/>
</dbReference>